<feature type="compositionally biased region" description="Polar residues" evidence="1">
    <location>
        <begin position="9"/>
        <end position="20"/>
    </location>
</feature>
<feature type="compositionally biased region" description="Basic and acidic residues" evidence="1">
    <location>
        <begin position="22"/>
        <end position="63"/>
    </location>
</feature>
<dbReference type="AlphaFoldDB" id="A0A0D2CBK0"/>
<dbReference type="GeneID" id="27354937"/>
<evidence type="ECO:0000313" key="3">
    <source>
        <dbReference type="Proteomes" id="UP000053342"/>
    </source>
</evidence>
<dbReference type="OrthoDB" id="10620425at2759"/>
<reference evidence="2 3" key="1">
    <citation type="submission" date="2015-01" db="EMBL/GenBank/DDBJ databases">
        <title>The Genome Sequence of Exophiala oligosperma CBS72588.</title>
        <authorList>
            <consortium name="The Broad Institute Genomics Platform"/>
            <person name="Cuomo C."/>
            <person name="de Hoog S."/>
            <person name="Gorbushina A."/>
            <person name="Stielow B."/>
            <person name="Teixiera M."/>
            <person name="Abouelleil A."/>
            <person name="Chapman S.B."/>
            <person name="Priest M."/>
            <person name="Young S.K."/>
            <person name="Wortman J."/>
            <person name="Nusbaum C."/>
            <person name="Birren B."/>
        </authorList>
    </citation>
    <scope>NUCLEOTIDE SEQUENCE [LARGE SCALE GENOMIC DNA]</scope>
    <source>
        <strain evidence="2 3">CBS 72588</strain>
    </source>
</reference>
<evidence type="ECO:0000256" key="1">
    <source>
        <dbReference type="SAM" id="MobiDB-lite"/>
    </source>
</evidence>
<accession>A0A0D2CBK0</accession>
<dbReference type="Proteomes" id="UP000053342">
    <property type="component" value="Unassembled WGS sequence"/>
</dbReference>
<sequence length="115" mass="12822">MAEKFQIKGDTNNRQSSGGNVTREKPTDIFGSEHDLKEESDAERSFIMSDKETFGHQDNRASDYEYGMGSGRPASEGEKGEGLGLNSGDHHQSKMKELLDDAGRMLHMEKRGKKD</sequence>
<proteinExistence type="predicted"/>
<dbReference type="HOGENOM" id="CLU_2109027_0_0_1"/>
<organism evidence="2 3">
    <name type="scientific">Exophiala oligosperma</name>
    <dbReference type="NCBI Taxonomy" id="215243"/>
    <lineage>
        <taxon>Eukaryota</taxon>
        <taxon>Fungi</taxon>
        <taxon>Dikarya</taxon>
        <taxon>Ascomycota</taxon>
        <taxon>Pezizomycotina</taxon>
        <taxon>Eurotiomycetes</taxon>
        <taxon>Chaetothyriomycetidae</taxon>
        <taxon>Chaetothyriales</taxon>
        <taxon>Herpotrichiellaceae</taxon>
        <taxon>Exophiala</taxon>
    </lineage>
</organism>
<protein>
    <submittedName>
        <fullName evidence="2">Uncharacterized protein</fullName>
    </submittedName>
</protein>
<dbReference type="RefSeq" id="XP_016267498.1">
    <property type="nucleotide sequence ID" value="XM_016403601.1"/>
</dbReference>
<evidence type="ECO:0000313" key="2">
    <source>
        <dbReference type="EMBL" id="KIW47282.1"/>
    </source>
</evidence>
<name>A0A0D2CBK0_9EURO</name>
<dbReference type="VEuPathDB" id="FungiDB:PV06_02863"/>
<dbReference type="EMBL" id="KN847333">
    <property type="protein sequence ID" value="KIW47282.1"/>
    <property type="molecule type" value="Genomic_DNA"/>
</dbReference>
<gene>
    <name evidence="2" type="ORF">PV06_02863</name>
</gene>
<keyword evidence="3" id="KW-1185">Reference proteome</keyword>
<feature type="region of interest" description="Disordered" evidence="1">
    <location>
        <begin position="1"/>
        <end position="93"/>
    </location>
</feature>